<dbReference type="Proteomes" id="UP000005809">
    <property type="component" value="Unassembled WGS sequence"/>
</dbReference>
<protein>
    <submittedName>
        <fullName evidence="1">Uncharacterized protein</fullName>
    </submittedName>
</protein>
<comment type="caution">
    <text evidence="1">The sequence shown here is derived from an EMBL/GenBank/DDBJ whole genome shotgun (WGS) entry which is preliminary data.</text>
</comment>
<reference evidence="1 2" key="1">
    <citation type="submission" date="2012-05" db="EMBL/GenBank/DDBJ databases">
        <title>The Genome Sequence of Fusobacterium periodontium Oral Taxon 201 Strain D10.</title>
        <authorList>
            <consortium name="The Broad Institute Genome Sequencing Platform"/>
            <consortium name="The Broad Institute Genome Sequencing Center for Infectious Disease"/>
            <person name="Earl A."/>
            <person name="Ward D."/>
            <person name="Feldgarden M."/>
            <person name="Gevers D."/>
            <person name="Strauss J."/>
            <person name="Sibley C."/>
            <person name="White A."/>
            <person name="Ambrose C.E."/>
            <person name="Allen-Vercoe E."/>
            <person name="Walker B."/>
            <person name="Young S.K."/>
            <person name="Zeng Q."/>
            <person name="Gargeya S."/>
            <person name="Fitzgerald M."/>
            <person name="Haas B."/>
            <person name="Abouelleil A."/>
            <person name="Alvarado L."/>
            <person name="Arachchi H.M."/>
            <person name="Berlin A.M."/>
            <person name="Chapman S.B."/>
            <person name="Goldberg J."/>
            <person name="Griggs A."/>
            <person name="Gujja S."/>
            <person name="Hansen M."/>
            <person name="Howarth C."/>
            <person name="Imamovic A."/>
            <person name="Larimer J."/>
            <person name="McCowan C."/>
            <person name="Montmayeur A."/>
            <person name="Murphy C."/>
            <person name="Neiman D."/>
            <person name="Pearson M."/>
            <person name="Priest M."/>
            <person name="Roberts A."/>
            <person name="Saif S."/>
            <person name="Shea T."/>
            <person name="Sisk P."/>
            <person name="Sykes S."/>
            <person name="Wortman J."/>
            <person name="Nusbaum C."/>
            <person name="Birren B."/>
        </authorList>
    </citation>
    <scope>NUCLEOTIDE SEQUENCE [LARGE SCALE GENOMIC DNA]</scope>
    <source>
        <strain evidence="1 2">D10</strain>
    </source>
</reference>
<evidence type="ECO:0000313" key="1">
    <source>
        <dbReference type="EMBL" id="EKA93936.1"/>
    </source>
</evidence>
<gene>
    <name evidence="1" type="ORF">FPOG_01319</name>
</gene>
<name>K1GQW6_9FUSO</name>
<dbReference type="PATRIC" id="fig|620833.3.peg.863"/>
<sequence length="53" mass="6243">MLIGKDEYIIGKTSEIINEENLKKYFEIDTKIIEIEDKKQKIKSVVITDNLEE</sequence>
<dbReference type="AlphaFoldDB" id="K1GQW6"/>
<organism evidence="1 2">
    <name type="scientific">Fusobacterium periodonticum D10</name>
    <dbReference type="NCBI Taxonomy" id="620833"/>
    <lineage>
        <taxon>Bacteria</taxon>
        <taxon>Fusobacteriati</taxon>
        <taxon>Fusobacteriota</taxon>
        <taxon>Fusobacteriia</taxon>
        <taxon>Fusobacteriales</taxon>
        <taxon>Fusobacteriaceae</taxon>
        <taxon>Fusobacterium</taxon>
    </lineage>
</organism>
<dbReference type="HOGENOM" id="CLU_3061869_0_0_0"/>
<accession>K1GQW6</accession>
<proteinExistence type="predicted"/>
<dbReference type="EMBL" id="ACIF01000147">
    <property type="protein sequence ID" value="EKA93936.1"/>
    <property type="molecule type" value="Genomic_DNA"/>
</dbReference>
<evidence type="ECO:0000313" key="2">
    <source>
        <dbReference type="Proteomes" id="UP000005809"/>
    </source>
</evidence>